<evidence type="ECO:0000259" key="8">
    <source>
        <dbReference type="Pfam" id="PF24652"/>
    </source>
</evidence>
<protein>
    <recommendedName>
        <fullName evidence="3">Centrosomal protein of 76 kDa</fullName>
    </recommendedName>
</protein>
<dbReference type="PANTHER" id="PTHR46436">
    <property type="entry name" value="CENTROSOMAL PROTEIN OF 76 KDA"/>
    <property type="match status" value="1"/>
</dbReference>
<dbReference type="OrthoDB" id="5527234at2759"/>
<dbReference type="Pfam" id="PF24656">
    <property type="entry name" value="CEPT76_peptidase"/>
    <property type="match status" value="1"/>
</dbReference>
<evidence type="ECO:0000259" key="7">
    <source>
        <dbReference type="Pfam" id="PF15627"/>
    </source>
</evidence>
<dbReference type="VEuPathDB" id="FungiDB:H257_16472"/>
<dbReference type="AlphaFoldDB" id="W4FKJ2"/>
<dbReference type="STRING" id="112090.W4FKJ2"/>
<keyword evidence="4" id="KW-0963">Cytoplasm</keyword>
<dbReference type="RefSeq" id="XP_009843206.1">
    <property type="nucleotide sequence ID" value="XM_009844904.1"/>
</dbReference>
<feature type="domain" description="CEP76/DRC7 peptidase-like" evidence="9">
    <location>
        <begin position="421"/>
        <end position="544"/>
    </location>
</feature>
<dbReference type="InterPro" id="IPR052299">
    <property type="entry name" value="CEP76"/>
</dbReference>
<organism evidence="10">
    <name type="scientific">Aphanomyces astaci</name>
    <name type="common">Crayfish plague agent</name>
    <dbReference type="NCBI Taxonomy" id="112090"/>
    <lineage>
        <taxon>Eukaryota</taxon>
        <taxon>Sar</taxon>
        <taxon>Stramenopiles</taxon>
        <taxon>Oomycota</taxon>
        <taxon>Saprolegniomycetes</taxon>
        <taxon>Saprolegniales</taxon>
        <taxon>Verrucalvaceae</taxon>
        <taxon>Aphanomyces</taxon>
    </lineage>
</organism>
<reference evidence="10" key="1">
    <citation type="submission" date="2013-12" db="EMBL/GenBank/DDBJ databases">
        <title>The Genome Sequence of Aphanomyces astaci APO3.</title>
        <authorList>
            <consortium name="The Broad Institute Genomics Platform"/>
            <person name="Russ C."/>
            <person name="Tyler B."/>
            <person name="van West P."/>
            <person name="Dieguez-Uribeondo J."/>
            <person name="Young S.K."/>
            <person name="Zeng Q."/>
            <person name="Gargeya S."/>
            <person name="Fitzgerald M."/>
            <person name="Abouelleil A."/>
            <person name="Alvarado L."/>
            <person name="Chapman S.B."/>
            <person name="Gainer-Dewar J."/>
            <person name="Goldberg J."/>
            <person name="Griggs A."/>
            <person name="Gujja S."/>
            <person name="Hansen M."/>
            <person name="Howarth C."/>
            <person name="Imamovic A."/>
            <person name="Ireland A."/>
            <person name="Larimer J."/>
            <person name="McCowan C."/>
            <person name="Murphy C."/>
            <person name="Pearson M."/>
            <person name="Poon T.W."/>
            <person name="Priest M."/>
            <person name="Roberts A."/>
            <person name="Saif S."/>
            <person name="Shea T."/>
            <person name="Sykes S."/>
            <person name="Wortman J."/>
            <person name="Nusbaum C."/>
            <person name="Birren B."/>
        </authorList>
    </citation>
    <scope>NUCLEOTIDE SEQUENCE [LARGE SCALE GENOMIC DNA]</scope>
    <source>
        <strain evidence="10">APO3</strain>
    </source>
</reference>
<dbReference type="InterPro" id="IPR056290">
    <property type="entry name" value="CEPT76/DRC7_peptidase-like_dom"/>
</dbReference>
<comment type="subcellular location">
    <subcellularLocation>
        <location evidence="1">Cytoplasm</location>
        <location evidence="1">Cytoskeleton</location>
        <location evidence="1">Microtubule organizing center</location>
        <location evidence="1">Centrosome</location>
        <location evidence="1">Centriole</location>
    </subcellularLocation>
</comment>
<keyword evidence="5" id="KW-0206">Cytoskeleton</keyword>
<sequence>MSAPSDVVPDDAPGTSLASLRAVIDAKLRDEGIYSQLRSLLHEHATANLVHHDGGTPDLTTPDHDDNDRLLHTLLESDVVQQLIASIQPPPLSSPPSVTKQFTAQEATAVPSWSHQGSARSQPVVVHVRVLGGRAFVDNLVDIAPPACSTPSESAKLMHRTCLRFDVAFQNQRFQSQLVDCVVDPPFDETMAFSLQPPPSIGHSVAMSKWESLCAIQESIHWTITKHVQTSPPASSTALWTDVSVELVAAAALDWRQWLTSPHPVVHIPLTLQGPMKVPVGVLNLRVDIPAVHKTTATTHDAKLYLQKETISTHGTQSHLYQYCKHWWADYLRDHRNATSTTSIVPSSSSSSSSSLATDKLSFSHWIRLFVEDDTQRYKLVCTYVTPLRSLHLSTPSEAARFVSLLPFVRASHVGSGRDATWQSLAAFLALGHGDCEEHAILLASLLLGFGLEAYVCMGTIRRSTAITSSSHDSVRHVWVATMLTSGVVLWEAVTGECVAASAAMYDRVDCVFNHQSFYANCQDRIEFALVDWTVENPQLWKALDPALIAQVGPRQPSVALRPPVTMTDDAATDRALRHWLQATRAAHGLHTTRWHPDLSHYIRMALTSYEVERVFGSANVDNVYFQNSVQGAVPQGHTFKGFPVSGTSLDDVQRKLVADVVGREVVLFPKATHAQFGVAVKSVPYPEGICVIWAMVAVVYKTS</sequence>
<dbReference type="SUPFAM" id="SSF54001">
    <property type="entry name" value="Cysteine proteinases"/>
    <property type="match status" value="1"/>
</dbReference>
<evidence type="ECO:0000259" key="9">
    <source>
        <dbReference type="Pfam" id="PF24656"/>
    </source>
</evidence>
<dbReference type="InterPro" id="IPR056288">
    <property type="entry name" value="CEP76_C"/>
</dbReference>
<feature type="domain" description="Centrosomal protein of 76 kDa C-terminal" evidence="8">
    <location>
        <begin position="575"/>
        <end position="702"/>
    </location>
</feature>
<dbReference type="InterPro" id="IPR038765">
    <property type="entry name" value="Papain-like_cys_pep_sf"/>
</dbReference>
<evidence type="ECO:0000256" key="6">
    <source>
        <dbReference type="ARBA" id="ARBA00024729"/>
    </source>
</evidence>
<evidence type="ECO:0000256" key="5">
    <source>
        <dbReference type="ARBA" id="ARBA00023212"/>
    </source>
</evidence>
<proteinExistence type="inferred from homology"/>
<dbReference type="GeneID" id="20818468"/>
<evidence type="ECO:0000256" key="4">
    <source>
        <dbReference type="ARBA" id="ARBA00022490"/>
    </source>
</evidence>
<dbReference type="Gene3D" id="3.10.620.30">
    <property type="match status" value="1"/>
</dbReference>
<comment type="function">
    <text evidence="6">Centrosomal protein involved in regulation of centriole duplication. Required to limit centriole duplication to once per cell cycle by preventing centriole reduplication.</text>
</comment>
<dbReference type="EMBL" id="KI913199">
    <property type="protein sequence ID" value="ETV67391.1"/>
    <property type="molecule type" value="Genomic_DNA"/>
</dbReference>
<gene>
    <name evidence="10" type="ORF">H257_16472</name>
</gene>
<comment type="similarity">
    <text evidence="2">Belongs to the CEP76 family.</text>
</comment>
<evidence type="ECO:0000256" key="3">
    <source>
        <dbReference type="ARBA" id="ARBA00015706"/>
    </source>
</evidence>
<dbReference type="InterPro" id="IPR028926">
    <property type="entry name" value="CEP76-C2"/>
</dbReference>
<dbReference type="Pfam" id="PF15627">
    <property type="entry name" value="CEP76-C2"/>
    <property type="match status" value="1"/>
</dbReference>
<evidence type="ECO:0000313" key="10">
    <source>
        <dbReference type="EMBL" id="ETV67391.1"/>
    </source>
</evidence>
<feature type="domain" description="CEP76 C2" evidence="7">
    <location>
        <begin position="124"/>
        <end position="289"/>
    </location>
</feature>
<accession>W4FKJ2</accession>
<name>W4FKJ2_APHAT</name>
<dbReference type="Pfam" id="PF24652">
    <property type="entry name" value="CEP76_C"/>
    <property type="match status" value="1"/>
</dbReference>
<evidence type="ECO:0000256" key="2">
    <source>
        <dbReference type="ARBA" id="ARBA00005400"/>
    </source>
</evidence>
<dbReference type="GO" id="GO:0005814">
    <property type="term" value="C:centriole"/>
    <property type="evidence" value="ECO:0007669"/>
    <property type="project" value="UniProtKB-SubCell"/>
</dbReference>
<dbReference type="PANTHER" id="PTHR46436:SF1">
    <property type="entry name" value="CENTROSOMAL PROTEIN OF 76 KDA"/>
    <property type="match status" value="1"/>
</dbReference>
<evidence type="ECO:0000256" key="1">
    <source>
        <dbReference type="ARBA" id="ARBA00004114"/>
    </source>
</evidence>